<organism evidence="1">
    <name type="scientific">marine sediment metagenome</name>
    <dbReference type="NCBI Taxonomy" id="412755"/>
    <lineage>
        <taxon>unclassified sequences</taxon>
        <taxon>metagenomes</taxon>
        <taxon>ecological metagenomes</taxon>
    </lineage>
</organism>
<gene>
    <name evidence="1" type="ORF">LCGC14_2870030</name>
</gene>
<dbReference type="AlphaFoldDB" id="A0A0F8Y315"/>
<reference evidence="1" key="1">
    <citation type="journal article" date="2015" name="Nature">
        <title>Complex archaea that bridge the gap between prokaryotes and eukaryotes.</title>
        <authorList>
            <person name="Spang A."/>
            <person name="Saw J.H."/>
            <person name="Jorgensen S.L."/>
            <person name="Zaremba-Niedzwiedzka K."/>
            <person name="Martijn J."/>
            <person name="Lind A.E."/>
            <person name="van Eijk R."/>
            <person name="Schleper C."/>
            <person name="Guy L."/>
            <person name="Ettema T.J."/>
        </authorList>
    </citation>
    <scope>NUCLEOTIDE SEQUENCE</scope>
</reference>
<protein>
    <submittedName>
        <fullName evidence="1">Uncharacterized protein</fullName>
    </submittedName>
</protein>
<sequence>MKYLVTMESIETGLLPSQQMAGLIEQTILPGLEAVQKLEKEK</sequence>
<accession>A0A0F8Y315</accession>
<proteinExistence type="predicted"/>
<evidence type="ECO:0000313" key="1">
    <source>
        <dbReference type="EMBL" id="KKK75807.1"/>
    </source>
</evidence>
<dbReference type="EMBL" id="LAZR01055692">
    <property type="protein sequence ID" value="KKK75807.1"/>
    <property type="molecule type" value="Genomic_DNA"/>
</dbReference>
<comment type="caution">
    <text evidence="1">The sequence shown here is derived from an EMBL/GenBank/DDBJ whole genome shotgun (WGS) entry which is preliminary data.</text>
</comment>
<name>A0A0F8Y315_9ZZZZ</name>